<dbReference type="HOGENOM" id="CLU_1875761_0_0_1"/>
<proteinExistence type="predicted"/>
<sequence length="136" mass="13816">MAPRTSKNSSAVPTSPPKSRRSVRKRAASSVDATLEPAAKKVAMDSEVGETGGEGEDNEGAVEGKQGDKGNNKGTGKRGKKGNINLSAKSVKAAAEKAAADHITKTQKILLDSGAAIAPPPRPVQEATTAGSSPNE</sequence>
<dbReference type="AlphaFoldDB" id="A0A0C9WJW5"/>
<name>A0A0C9WJW5_9AGAR</name>
<feature type="region of interest" description="Disordered" evidence="1">
    <location>
        <begin position="113"/>
        <end position="136"/>
    </location>
</feature>
<gene>
    <name evidence="2" type="ORF">K443DRAFT_638894</name>
</gene>
<organism evidence="2 3">
    <name type="scientific">Laccaria amethystina LaAM-08-1</name>
    <dbReference type="NCBI Taxonomy" id="1095629"/>
    <lineage>
        <taxon>Eukaryota</taxon>
        <taxon>Fungi</taxon>
        <taxon>Dikarya</taxon>
        <taxon>Basidiomycota</taxon>
        <taxon>Agaricomycotina</taxon>
        <taxon>Agaricomycetes</taxon>
        <taxon>Agaricomycetidae</taxon>
        <taxon>Agaricales</taxon>
        <taxon>Agaricineae</taxon>
        <taxon>Hydnangiaceae</taxon>
        <taxon>Laccaria</taxon>
    </lineage>
</organism>
<reference evidence="3" key="2">
    <citation type="submission" date="2015-01" db="EMBL/GenBank/DDBJ databases">
        <title>Evolutionary Origins and Diversification of the Mycorrhizal Mutualists.</title>
        <authorList>
            <consortium name="DOE Joint Genome Institute"/>
            <consortium name="Mycorrhizal Genomics Consortium"/>
            <person name="Kohler A."/>
            <person name="Kuo A."/>
            <person name="Nagy L.G."/>
            <person name="Floudas D."/>
            <person name="Copeland A."/>
            <person name="Barry K.W."/>
            <person name="Cichocki N."/>
            <person name="Veneault-Fourrey C."/>
            <person name="LaButti K."/>
            <person name="Lindquist E.A."/>
            <person name="Lipzen A."/>
            <person name="Lundell T."/>
            <person name="Morin E."/>
            <person name="Murat C."/>
            <person name="Riley R."/>
            <person name="Ohm R."/>
            <person name="Sun H."/>
            <person name="Tunlid A."/>
            <person name="Henrissat B."/>
            <person name="Grigoriev I.V."/>
            <person name="Hibbett D.S."/>
            <person name="Martin F."/>
        </authorList>
    </citation>
    <scope>NUCLEOTIDE SEQUENCE [LARGE SCALE GENOMIC DNA]</scope>
    <source>
        <strain evidence="3">LaAM-08-1</strain>
    </source>
</reference>
<evidence type="ECO:0000313" key="3">
    <source>
        <dbReference type="Proteomes" id="UP000054477"/>
    </source>
</evidence>
<feature type="compositionally biased region" description="Polar residues" evidence="1">
    <location>
        <begin position="126"/>
        <end position="136"/>
    </location>
</feature>
<evidence type="ECO:0000256" key="1">
    <source>
        <dbReference type="SAM" id="MobiDB-lite"/>
    </source>
</evidence>
<feature type="compositionally biased region" description="Polar residues" evidence="1">
    <location>
        <begin position="1"/>
        <end position="13"/>
    </location>
</feature>
<feature type="compositionally biased region" description="Basic residues" evidence="1">
    <location>
        <begin position="18"/>
        <end position="27"/>
    </location>
</feature>
<dbReference type="OrthoDB" id="3118336at2759"/>
<protein>
    <submittedName>
        <fullName evidence="2">Uncharacterized protein</fullName>
    </submittedName>
</protein>
<evidence type="ECO:0000313" key="2">
    <source>
        <dbReference type="EMBL" id="KIJ95404.1"/>
    </source>
</evidence>
<reference evidence="2 3" key="1">
    <citation type="submission" date="2014-04" db="EMBL/GenBank/DDBJ databases">
        <authorList>
            <consortium name="DOE Joint Genome Institute"/>
            <person name="Kuo A."/>
            <person name="Kohler A."/>
            <person name="Nagy L.G."/>
            <person name="Floudas D."/>
            <person name="Copeland A."/>
            <person name="Barry K.W."/>
            <person name="Cichocki N."/>
            <person name="Veneault-Fourrey C."/>
            <person name="LaButti K."/>
            <person name="Lindquist E.A."/>
            <person name="Lipzen A."/>
            <person name="Lundell T."/>
            <person name="Morin E."/>
            <person name="Murat C."/>
            <person name="Sun H."/>
            <person name="Tunlid A."/>
            <person name="Henrissat B."/>
            <person name="Grigoriev I.V."/>
            <person name="Hibbett D.S."/>
            <person name="Martin F."/>
            <person name="Nordberg H.P."/>
            <person name="Cantor M.N."/>
            <person name="Hua S.X."/>
        </authorList>
    </citation>
    <scope>NUCLEOTIDE SEQUENCE [LARGE SCALE GENOMIC DNA]</scope>
    <source>
        <strain evidence="2 3">LaAM-08-1</strain>
    </source>
</reference>
<dbReference type="Proteomes" id="UP000054477">
    <property type="component" value="Unassembled WGS sequence"/>
</dbReference>
<feature type="region of interest" description="Disordered" evidence="1">
    <location>
        <begin position="1"/>
        <end position="84"/>
    </location>
</feature>
<dbReference type="EMBL" id="KN838757">
    <property type="protein sequence ID" value="KIJ95404.1"/>
    <property type="molecule type" value="Genomic_DNA"/>
</dbReference>
<keyword evidence="3" id="KW-1185">Reference proteome</keyword>
<accession>A0A0C9WJW5</accession>